<evidence type="ECO:0000256" key="4">
    <source>
        <dbReference type="SAM" id="Phobius"/>
    </source>
</evidence>
<protein>
    <submittedName>
        <fullName evidence="7">Pimeloyl-ACP methyl ester carboxylesterase</fullName>
    </submittedName>
</protein>
<feature type="transmembrane region" description="Helical" evidence="4">
    <location>
        <begin position="183"/>
        <end position="204"/>
    </location>
</feature>
<dbReference type="PANTHER" id="PTHR43248:SF29">
    <property type="entry name" value="TRIPEPTIDYL AMINOPEPTIDASE"/>
    <property type="match status" value="1"/>
</dbReference>
<evidence type="ECO:0000313" key="7">
    <source>
        <dbReference type="EMBL" id="MBE1565139.1"/>
    </source>
</evidence>
<dbReference type="Pfam" id="PF08386">
    <property type="entry name" value="Abhydrolase_4"/>
    <property type="match status" value="1"/>
</dbReference>
<organism evidence="7 8">
    <name type="scientific">Nonomuraea africana</name>
    <dbReference type="NCBI Taxonomy" id="46171"/>
    <lineage>
        <taxon>Bacteria</taxon>
        <taxon>Bacillati</taxon>
        <taxon>Actinomycetota</taxon>
        <taxon>Actinomycetes</taxon>
        <taxon>Streptosporangiales</taxon>
        <taxon>Streptosporangiaceae</taxon>
        <taxon>Nonomuraea</taxon>
    </lineage>
</organism>
<feature type="transmembrane region" description="Helical" evidence="4">
    <location>
        <begin position="19"/>
        <end position="39"/>
    </location>
</feature>
<dbReference type="InterPro" id="IPR029058">
    <property type="entry name" value="AB_hydrolase_fold"/>
</dbReference>
<evidence type="ECO:0000259" key="6">
    <source>
        <dbReference type="Pfam" id="PF08386"/>
    </source>
</evidence>
<dbReference type="EMBL" id="JADBEF010000001">
    <property type="protein sequence ID" value="MBE1565139.1"/>
    <property type="molecule type" value="Genomic_DNA"/>
</dbReference>
<evidence type="ECO:0000313" key="8">
    <source>
        <dbReference type="Proteomes" id="UP000661607"/>
    </source>
</evidence>
<feature type="transmembrane region" description="Helical" evidence="4">
    <location>
        <begin position="224"/>
        <end position="246"/>
    </location>
</feature>
<feature type="transmembrane region" description="Helical" evidence="4">
    <location>
        <begin position="155"/>
        <end position="176"/>
    </location>
</feature>
<keyword evidence="2" id="KW-0732">Signal</keyword>
<comment type="similarity">
    <text evidence="1">Belongs to the peptidase S33 family.</text>
</comment>
<dbReference type="Pfam" id="PF00561">
    <property type="entry name" value="Abhydrolase_1"/>
    <property type="match status" value="1"/>
</dbReference>
<dbReference type="Proteomes" id="UP000661607">
    <property type="component" value="Unassembled WGS sequence"/>
</dbReference>
<dbReference type="InterPro" id="IPR013595">
    <property type="entry name" value="Pept_S33_TAP-like_C"/>
</dbReference>
<name>A0ABR9KSX3_9ACTN</name>
<keyword evidence="4" id="KW-0812">Transmembrane</keyword>
<keyword evidence="3" id="KW-0378">Hydrolase</keyword>
<proteinExistence type="inferred from homology"/>
<feature type="transmembrane region" description="Helical" evidence="4">
    <location>
        <begin position="253"/>
        <end position="271"/>
    </location>
</feature>
<dbReference type="SUPFAM" id="SSF53474">
    <property type="entry name" value="alpha/beta-Hydrolases"/>
    <property type="match status" value="1"/>
</dbReference>
<gene>
    <name evidence="7" type="ORF">H4W81_007918</name>
</gene>
<keyword evidence="4" id="KW-1133">Transmembrane helix</keyword>
<evidence type="ECO:0000256" key="2">
    <source>
        <dbReference type="ARBA" id="ARBA00022729"/>
    </source>
</evidence>
<keyword evidence="8" id="KW-1185">Reference proteome</keyword>
<evidence type="ECO:0000256" key="3">
    <source>
        <dbReference type="ARBA" id="ARBA00022801"/>
    </source>
</evidence>
<evidence type="ECO:0000259" key="5">
    <source>
        <dbReference type="Pfam" id="PF00561"/>
    </source>
</evidence>
<keyword evidence="4" id="KW-0472">Membrane</keyword>
<dbReference type="InterPro" id="IPR000073">
    <property type="entry name" value="AB_hydrolase_1"/>
</dbReference>
<comment type="caution">
    <text evidence="7">The sequence shown here is derived from an EMBL/GenBank/DDBJ whole genome shotgun (WGS) entry which is preliminary data.</text>
</comment>
<feature type="domain" description="Peptidase S33 tripeptidyl aminopeptidase-like C-terminal" evidence="6">
    <location>
        <begin position="624"/>
        <end position="715"/>
    </location>
</feature>
<evidence type="ECO:0000256" key="1">
    <source>
        <dbReference type="ARBA" id="ARBA00010088"/>
    </source>
</evidence>
<accession>A0ABR9KSX3</accession>
<dbReference type="PANTHER" id="PTHR43248">
    <property type="entry name" value="2-SUCCINYL-6-HYDROXY-2,4-CYCLOHEXADIENE-1-CARBOXYLATE SYNTHASE"/>
    <property type="match status" value="1"/>
</dbReference>
<reference evidence="7 8" key="1">
    <citation type="submission" date="2020-10" db="EMBL/GenBank/DDBJ databases">
        <title>Sequencing the genomes of 1000 actinobacteria strains.</title>
        <authorList>
            <person name="Klenk H.-P."/>
        </authorList>
    </citation>
    <scope>NUCLEOTIDE SEQUENCE [LARGE SCALE GENOMIC DNA]</scope>
    <source>
        <strain evidence="7 8">DSM 43748</strain>
    </source>
</reference>
<dbReference type="InterPro" id="IPR051601">
    <property type="entry name" value="Serine_prot/Carboxylest_S33"/>
</dbReference>
<dbReference type="RefSeq" id="WP_192779408.1">
    <property type="nucleotide sequence ID" value="NZ_BAAASY010000018.1"/>
</dbReference>
<feature type="transmembrane region" description="Helical" evidence="4">
    <location>
        <begin position="59"/>
        <end position="82"/>
    </location>
</feature>
<feature type="domain" description="AB hydrolase-1" evidence="5">
    <location>
        <begin position="418"/>
        <end position="503"/>
    </location>
</feature>
<feature type="transmembrane region" description="Helical" evidence="4">
    <location>
        <begin position="94"/>
        <end position="112"/>
    </location>
</feature>
<dbReference type="Gene3D" id="3.40.50.1820">
    <property type="entry name" value="alpha/beta hydrolase"/>
    <property type="match status" value="1"/>
</dbReference>
<sequence>MIDAVLAEWLKFRSLRSNFYLLASSLLAVFLSAGAAFMVTRGFDNQTGADQLRFDNLGAGLGTGLPVAYFVLGALGALAMTAEHDTSLVAVPRRLVLLCAKVPMLLVVGLVSGEVLAFGMHVATQAVLGDRAGRVLLSGQTLGASLSEPGVLAEVALAGASVPLVALVGLGVGTVLRSTAGSLVVLIMLVFVLPTAAMTLPSPWGSRIGAYLIVGGGDLLPPLAAAAVLVAYPVVAMMAGAVAIVVRGRRARPLVAGLAATGVLVATVVVAQPAGAASAIDWKPCREDMECGSVQVPVDWDEPGGRKISLPVARLATTGTGRRIGTVFSIPGGPGASGVDDLEKSGGSFAHLRRRFDVVSFTPRNSPALEIFSSECLEKGPWLTLPRDERAYDQLGRANRAAALRCAARDPELFGHLDSASVARDIDAVRAALGEERLSFVATSYGGVPAYAYARLFPRRIRAMYLDGIVNQVGRNDRHTVMEAQFGRFVTWCASSTACALHGRDAGAAWRALLAAADRSPIPAREIAYSGFDLQIAAAPHLISPGADHARWKELSESIERAERGDASGFAGYVGAGIGSPKPMAFVGMNMTHCLDGYRFRDYADYRSVRKLGERLSPNLAGNVVWHRLGCVGWPLPVQNPAAPLPTAGLPPFLGAGTWTDYADTADLATRVPGSSTVRFEGHGHGLYLTGDACTIAHANRYLIDLRLPPRGTVCRPDRSQA</sequence>